<proteinExistence type="predicted"/>
<evidence type="ECO:0000313" key="4">
    <source>
        <dbReference type="EMBL" id="MDT0559682.1"/>
    </source>
</evidence>
<evidence type="ECO:0000256" key="2">
    <source>
        <dbReference type="SAM" id="Phobius"/>
    </source>
</evidence>
<name>A0ABU2YPC0_9FLAO</name>
<dbReference type="Proteomes" id="UP001259492">
    <property type="component" value="Unassembled WGS sequence"/>
</dbReference>
<evidence type="ECO:0000313" key="5">
    <source>
        <dbReference type="Proteomes" id="UP001259492"/>
    </source>
</evidence>
<gene>
    <name evidence="4" type="ORF">RM697_13560</name>
</gene>
<dbReference type="RefSeq" id="WP_311428444.1">
    <property type="nucleotide sequence ID" value="NZ_JAVRIA010000012.1"/>
</dbReference>
<feature type="transmembrane region" description="Helical" evidence="2">
    <location>
        <begin position="88"/>
        <end position="107"/>
    </location>
</feature>
<feature type="transmembrane region" description="Helical" evidence="2">
    <location>
        <begin position="263"/>
        <end position="280"/>
    </location>
</feature>
<sequence>MIVFILKFSACLTILHGIYKLLLEKESLHHFKRFYLLAIVIVALIIPSLTFTTDVEQLVVDSFLYTTPQPLGVQDFALEEVAQPLLPIVLWSIYSLGVLLFTCKFLINLYKLRADIKNNPKLKIEGFTNVLLQKLKVPFTFLNFIFFDRAAFESKEIPKEVILHEQAHAKQKHTLDILFIEIIQIVFWFNPLLFWLKRDIKQNHEYLADQAVVNEGTDVPLYQEILLRFSNQPQNPLVNTINYSSIKKRFTLMKTQTSKTQAWTKYALLVPIIGLLIYGFSEKETVIVPIGNENAALVMPQQGTNKGATEAMMQEYKAFIENFKKTRHVKNDSYDRAIAIYEIMTEAQKASVEKYPELPSLKNIMIENATKERASKPTNQLLENWKDNSKYALWIDGKVLDNAILNGHSASDFVHYFQSKVYKNARSERFPQPFQVNMYTQKYYDANFKNRDGKEYNRLAKNYTDALSTWLKGDRSDNSELQILKSLADKTYNSISEERRTLLGLKLTPPLPATYKTSNIKNNVFKTENKYYARSVEVKVLNGNAYLIDGIKATKKTFLNTFNQLHQDITPATRNKILNIHVDAPKEISDKEAWFIFNALQDYGFYRLVMPNQEINREKGNTPFAIEIDSNSQFQKGASKAEIDEYNKLAKKYNAALNGKKTTFYKKEIDRMEYIYGKMSKSQKANAESYPNIPPPPPPPPVKENTTQSFSQSASYSETSFEDHAKKLIKNDAVFYYKGRKISSDRVLELIRNNKDIMIRSDKSSSTKNMDNIYTLLDGLKDIPPPPPAPEKNKASRKNGSTTGFINIDGAKHYYVTNRNTTRYFNKYGVEVDKDGNKVNGNKQVNASDVIPNQYVKKVYDNNQVEIEFKDNKPEKSTSIAQITNSKEVMVNGKFSKTNEFSMIRKELMKAILTLEKGEVTRFKLKIPGVRTQQIIGNTVNAATQKLIIKAPKNSYITLFDIKDGKKSNIKPIIIELID</sequence>
<dbReference type="PANTHER" id="PTHR34978">
    <property type="entry name" value="POSSIBLE SENSOR-TRANSDUCER PROTEIN BLAR"/>
    <property type="match status" value="1"/>
</dbReference>
<evidence type="ECO:0000259" key="3">
    <source>
        <dbReference type="Pfam" id="PF05569"/>
    </source>
</evidence>
<dbReference type="CDD" id="cd07341">
    <property type="entry name" value="M56_BlaR1_MecR1_like"/>
    <property type="match status" value="1"/>
</dbReference>
<dbReference type="InterPro" id="IPR052173">
    <property type="entry name" value="Beta-lactam_resp_regulator"/>
</dbReference>
<dbReference type="PANTHER" id="PTHR34978:SF3">
    <property type="entry name" value="SLR0241 PROTEIN"/>
    <property type="match status" value="1"/>
</dbReference>
<comment type="caution">
    <text evidence="4">The sequence shown here is derived from an EMBL/GenBank/DDBJ whole genome shotgun (WGS) entry which is preliminary data.</text>
</comment>
<feature type="compositionally biased region" description="Pro residues" evidence="1">
    <location>
        <begin position="692"/>
        <end position="702"/>
    </location>
</feature>
<accession>A0ABU2YPC0</accession>
<feature type="transmembrane region" description="Helical" evidence="2">
    <location>
        <begin position="34"/>
        <end position="53"/>
    </location>
</feature>
<feature type="compositionally biased region" description="Polar residues" evidence="1">
    <location>
        <begin position="704"/>
        <end position="717"/>
    </location>
</feature>
<feature type="region of interest" description="Disordered" evidence="1">
    <location>
        <begin position="781"/>
        <end position="803"/>
    </location>
</feature>
<keyword evidence="2" id="KW-0472">Membrane</keyword>
<feature type="region of interest" description="Disordered" evidence="1">
    <location>
        <begin position="685"/>
        <end position="717"/>
    </location>
</feature>
<evidence type="ECO:0000256" key="1">
    <source>
        <dbReference type="SAM" id="MobiDB-lite"/>
    </source>
</evidence>
<dbReference type="InterPro" id="IPR008756">
    <property type="entry name" value="Peptidase_M56"/>
</dbReference>
<dbReference type="EMBL" id="JAVRIA010000012">
    <property type="protein sequence ID" value="MDT0559682.1"/>
    <property type="molecule type" value="Genomic_DNA"/>
</dbReference>
<organism evidence="4 5">
    <name type="scientific">Microcosmobacter mediterraneus</name>
    <dbReference type="NCBI Taxonomy" id="3075607"/>
    <lineage>
        <taxon>Bacteria</taxon>
        <taxon>Pseudomonadati</taxon>
        <taxon>Bacteroidota</taxon>
        <taxon>Flavobacteriia</taxon>
        <taxon>Flavobacteriales</taxon>
        <taxon>Flavobacteriaceae</taxon>
        <taxon>Microcosmobacter</taxon>
    </lineage>
</organism>
<feature type="domain" description="Peptidase M56" evidence="3">
    <location>
        <begin position="159"/>
        <end position="251"/>
    </location>
</feature>
<feature type="transmembrane region" description="Helical" evidence="2">
    <location>
        <begin position="127"/>
        <end position="147"/>
    </location>
</feature>
<reference evidence="4 5" key="1">
    <citation type="submission" date="2023-09" db="EMBL/GenBank/DDBJ databases">
        <authorList>
            <person name="Rey-Velasco X."/>
        </authorList>
    </citation>
    <scope>NUCLEOTIDE SEQUENCE [LARGE SCALE GENOMIC DNA]</scope>
    <source>
        <strain evidence="4 5">W332</strain>
    </source>
</reference>
<feature type="transmembrane region" description="Helical" evidence="2">
    <location>
        <begin position="177"/>
        <end position="196"/>
    </location>
</feature>
<keyword evidence="2" id="KW-0812">Transmembrane</keyword>
<dbReference type="Pfam" id="PF05569">
    <property type="entry name" value="Peptidase_M56"/>
    <property type="match status" value="1"/>
</dbReference>
<keyword evidence="5" id="KW-1185">Reference proteome</keyword>
<protein>
    <submittedName>
        <fullName evidence="4">M56 family metallopeptidase</fullName>
    </submittedName>
</protein>
<keyword evidence="2" id="KW-1133">Transmembrane helix</keyword>